<feature type="binding site" evidence="10">
    <location>
        <begin position="117"/>
        <end position="119"/>
    </location>
    <ligand>
        <name>thiamine diphosphate</name>
        <dbReference type="ChEBI" id="CHEBI:58937"/>
    </ligand>
</feature>
<dbReference type="InterPro" id="IPR005477">
    <property type="entry name" value="Dxylulose-5-P_synthase"/>
</dbReference>
<comment type="pathway">
    <text evidence="1 10">Metabolic intermediate biosynthesis; 1-deoxy-D-xylulose 5-phosphate biosynthesis; 1-deoxy-D-xylulose 5-phosphate from D-glyceraldehyde 3-phosphate and pyruvate: step 1/1.</text>
</comment>
<dbReference type="PANTHER" id="PTHR43322">
    <property type="entry name" value="1-D-DEOXYXYLULOSE 5-PHOSPHATE SYNTHASE-RELATED"/>
    <property type="match status" value="1"/>
</dbReference>
<dbReference type="NCBIfam" id="NF003933">
    <property type="entry name" value="PRK05444.2-2"/>
    <property type="match status" value="1"/>
</dbReference>
<feature type="binding site" evidence="10">
    <location>
        <position position="177"/>
    </location>
    <ligand>
        <name>Mg(2+)</name>
        <dbReference type="ChEBI" id="CHEBI:18420"/>
    </ligand>
</feature>
<dbReference type="InterPro" id="IPR009014">
    <property type="entry name" value="Transketo_C/PFOR_II"/>
</dbReference>
<comment type="function">
    <text evidence="10">Catalyzes the acyloin condensation reaction between C atoms 2 and 3 of pyruvate and glyceraldehyde 3-phosphate to yield 1-deoxy-D-xylulose-5-phosphate (DXP).</text>
</comment>
<evidence type="ECO:0000256" key="10">
    <source>
        <dbReference type="HAMAP-Rule" id="MF_00315"/>
    </source>
</evidence>
<dbReference type="RefSeq" id="WP_022235436.1">
    <property type="nucleotide sequence ID" value="NZ_JACOPS010000001.1"/>
</dbReference>
<evidence type="ECO:0000256" key="5">
    <source>
        <dbReference type="ARBA" id="ARBA00022723"/>
    </source>
</evidence>
<comment type="similarity">
    <text evidence="2 10">Belongs to the transketolase family. DXPS subfamily.</text>
</comment>
<evidence type="ECO:0000256" key="8">
    <source>
        <dbReference type="ARBA" id="ARBA00023052"/>
    </source>
</evidence>
<name>A0ABR7HID7_9FIRM</name>
<dbReference type="Pfam" id="PF02779">
    <property type="entry name" value="Transket_pyr"/>
    <property type="match status" value="1"/>
</dbReference>
<feature type="binding site" evidence="10">
    <location>
        <position position="177"/>
    </location>
    <ligand>
        <name>thiamine diphosphate</name>
        <dbReference type="ChEBI" id="CHEBI:58937"/>
    </ligand>
</feature>
<dbReference type="PANTHER" id="PTHR43322:SF5">
    <property type="entry name" value="1-DEOXY-D-XYLULOSE-5-PHOSPHATE SYNTHASE, CHLOROPLASTIC"/>
    <property type="match status" value="1"/>
</dbReference>
<keyword evidence="4 10" id="KW-0808">Transferase</keyword>
<comment type="subunit">
    <text evidence="3 10">Homodimer.</text>
</comment>
<dbReference type="InterPro" id="IPR005475">
    <property type="entry name" value="Transketolase-like_Pyr-bd"/>
</dbReference>
<evidence type="ECO:0000256" key="9">
    <source>
        <dbReference type="ARBA" id="ARBA00023229"/>
    </source>
</evidence>
<evidence type="ECO:0000256" key="7">
    <source>
        <dbReference type="ARBA" id="ARBA00022977"/>
    </source>
</evidence>
<dbReference type="SMART" id="SM00861">
    <property type="entry name" value="Transket_pyr"/>
    <property type="match status" value="1"/>
</dbReference>
<comment type="caution">
    <text evidence="12">The sequence shown here is derived from an EMBL/GenBank/DDBJ whole genome shotgun (WGS) entry which is preliminary data.</text>
</comment>
<dbReference type="EMBL" id="JACOPS010000001">
    <property type="protein sequence ID" value="MBC5727245.1"/>
    <property type="molecule type" value="Genomic_DNA"/>
</dbReference>
<dbReference type="Pfam" id="PF13292">
    <property type="entry name" value="DXP_synthase_N"/>
    <property type="match status" value="1"/>
</dbReference>
<keyword evidence="7 10" id="KW-0784">Thiamine biosynthesis</keyword>
<evidence type="ECO:0000256" key="3">
    <source>
        <dbReference type="ARBA" id="ARBA00011738"/>
    </source>
</evidence>
<dbReference type="PROSITE" id="PS00801">
    <property type="entry name" value="TRANSKETOLASE_1"/>
    <property type="match status" value="1"/>
</dbReference>
<comment type="catalytic activity">
    <reaction evidence="10">
        <text>D-glyceraldehyde 3-phosphate + pyruvate + H(+) = 1-deoxy-D-xylulose 5-phosphate + CO2</text>
        <dbReference type="Rhea" id="RHEA:12605"/>
        <dbReference type="ChEBI" id="CHEBI:15361"/>
        <dbReference type="ChEBI" id="CHEBI:15378"/>
        <dbReference type="ChEBI" id="CHEBI:16526"/>
        <dbReference type="ChEBI" id="CHEBI:57792"/>
        <dbReference type="ChEBI" id="CHEBI:59776"/>
        <dbReference type="EC" id="2.2.1.7"/>
    </reaction>
</comment>
<dbReference type="Proteomes" id="UP000636755">
    <property type="component" value="Unassembled WGS sequence"/>
</dbReference>
<feature type="binding site" evidence="10">
    <location>
        <position position="76"/>
    </location>
    <ligand>
        <name>thiamine diphosphate</name>
        <dbReference type="ChEBI" id="CHEBI:58937"/>
    </ligand>
</feature>
<evidence type="ECO:0000256" key="1">
    <source>
        <dbReference type="ARBA" id="ARBA00004980"/>
    </source>
</evidence>
<comment type="cofactor">
    <cofactor evidence="10">
        <name>thiamine diphosphate</name>
        <dbReference type="ChEBI" id="CHEBI:58937"/>
    </cofactor>
    <text evidence="10">Binds 1 thiamine pyrophosphate per subunit.</text>
</comment>
<feature type="binding site" evidence="10">
    <location>
        <position position="288"/>
    </location>
    <ligand>
        <name>thiamine diphosphate</name>
        <dbReference type="ChEBI" id="CHEBI:58937"/>
    </ligand>
</feature>
<organism evidence="12 13">
    <name type="scientific">Ruminococcus intestinalis</name>
    <dbReference type="NCBI Taxonomy" id="2763066"/>
    <lineage>
        <taxon>Bacteria</taxon>
        <taxon>Bacillati</taxon>
        <taxon>Bacillota</taxon>
        <taxon>Clostridia</taxon>
        <taxon>Eubacteriales</taxon>
        <taxon>Oscillospiraceae</taxon>
        <taxon>Ruminococcus</taxon>
    </lineage>
</organism>
<dbReference type="Gene3D" id="3.40.50.970">
    <property type="match status" value="2"/>
</dbReference>
<sequence length="625" mass="69067">MGDYELLSKIKSPADVKRLDEKDLAKLCSEIREKLIETVSLNGGHLSPNLGVVELTVALHRTFNLPKDSIVWDVGHQSYTHKLLTGRFDDFYTLRQKGGISGFPKRSESKYDDFNTGHSSTSISAAYGIARAKMLSGDQSHTVAVIGDGSFTGGLAFEAMNNAGRFKKNFIVILNDNKMSISKNVGAFPRYLTTVRIQPWYIRVKKNTEKVLSKIPLFGRPISAFLRRSKSKIKNLVYKNTLFDCFGFTYIGPIDGHDIPELENALSAAKKINSPVLLHVVTKKGKGYLPAEENPGTFHGIGKFDIDSGEPISSHKGFSAEFGNTLCELAEKDKKICAITAAMAKGTGLEKFSIYHKERFFDVGIAEEHAVTFACGLASKGMRPVFAVYSTFLQRSYDQIIHDAAMSGLHIVLAIDRAGIVGDDGETHQGVFDVSMLNSIPNVTIFSPTYFDGLKCALNSAIYVCNNVAAVRYPRGGELYKPDDFGEESITYDIYGNKDCGKLIITYGRLFSYACKAKEMLAEKGIEVCILKLCKIKPIDPSAFDFATEFNTVWFFEEGIKTGSVARNFGDALLARQFNGCYHIKTIGDKFVKQMSVSEALHMLKLDAEGMADVVLEDLDRIGNR</sequence>
<reference evidence="12 13" key="1">
    <citation type="submission" date="2020-08" db="EMBL/GenBank/DDBJ databases">
        <title>Genome public.</title>
        <authorList>
            <person name="Liu C."/>
            <person name="Sun Q."/>
        </authorList>
    </citation>
    <scope>NUCLEOTIDE SEQUENCE [LARGE SCALE GENOMIC DNA]</scope>
    <source>
        <strain evidence="12 13">NSJ-71</strain>
    </source>
</reference>
<dbReference type="CDD" id="cd02007">
    <property type="entry name" value="TPP_DXS"/>
    <property type="match status" value="1"/>
</dbReference>
<keyword evidence="6 10" id="KW-0460">Magnesium</keyword>
<dbReference type="InterPro" id="IPR029061">
    <property type="entry name" value="THDP-binding"/>
</dbReference>
<dbReference type="SUPFAM" id="SSF52922">
    <property type="entry name" value="TK C-terminal domain-like"/>
    <property type="match status" value="1"/>
</dbReference>
<gene>
    <name evidence="10" type="primary">dxs</name>
    <name evidence="12" type="ORF">H8R91_01615</name>
</gene>
<keyword evidence="5 10" id="KW-0479">Metal-binding</keyword>
<evidence type="ECO:0000313" key="12">
    <source>
        <dbReference type="EMBL" id="MBC5727245.1"/>
    </source>
</evidence>
<dbReference type="PROSITE" id="PS00802">
    <property type="entry name" value="TRANSKETOLASE_2"/>
    <property type="match status" value="1"/>
</dbReference>
<comment type="cofactor">
    <cofactor evidence="10">
        <name>Mg(2+)</name>
        <dbReference type="ChEBI" id="CHEBI:18420"/>
    </cofactor>
    <text evidence="10">Binds 1 Mg(2+) ion per subunit.</text>
</comment>
<keyword evidence="9 10" id="KW-0414">Isoprene biosynthesis</keyword>
<feature type="binding site" evidence="10">
    <location>
        <position position="148"/>
    </location>
    <ligand>
        <name>Mg(2+)</name>
        <dbReference type="ChEBI" id="CHEBI:18420"/>
    </ligand>
</feature>
<dbReference type="InterPro" id="IPR033248">
    <property type="entry name" value="Transketolase_C"/>
</dbReference>
<feature type="binding site" evidence="10">
    <location>
        <position position="367"/>
    </location>
    <ligand>
        <name>thiamine diphosphate</name>
        <dbReference type="ChEBI" id="CHEBI:58937"/>
    </ligand>
</feature>
<evidence type="ECO:0000313" key="13">
    <source>
        <dbReference type="Proteomes" id="UP000636755"/>
    </source>
</evidence>
<evidence type="ECO:0000256" key="2">
    <source>
        <dbReference type="ARBA" id="ARBA00011081"/>
    </source>
</evidence>
<dbReference type="Pfam" id="PF02780">
    <property type="entry name" value="Transketolase_C"/>
    <property type="match status" value="1"/>
</dbReference>
<proteinExistence type="inferred from homology"/>
<keyword evidence="13" id="KW-1185">Reference proteome</keyword>
<dbReference type="SUPFAM" id="SSF52518">
    <property type="entry name" value="Thiamin diphosphate-binding fold (THDP-binding)"/>
    <property type="match status" value="1"/>
</dbReference>
<dbReference type="GO" id="GO:0008661">
    <property type="term" value="F:1-deoxy-D-xylulose-5-phosphate synthase activity"/>
    <property type="evidence" value="ECO:0007669"/>
    <property type="project" value="UniProtKB-EC"/>
</dbReference>
<evidence type="ECO:0000256" key="6">
    <source>
        <dbReference type="ARBA" id="ARBA00022842"/>
    </source>
</evidence>
<evidence type="ECO:0000259" key="11">
    <source>
        <dbReference type="SMART" id="SM00861"/>
    </source>
</evidence>
<accession>A0ABR7HID7</accession>
<dbReference type="CDD" id="cd07033">
    <property type="entry name" value="TPP_PYR_DXS_TK_like"/>
    <property type="match status" value="1"/>
</dbReference>
<dbReference type="InterPro" id="IPR020826">
    <property type="entry name" value="Transketolase_BS"/>
</dbReference>
<dbReference type="Gene3D" id="3.40.50.920">
    <property type="match status" value="1"/>
</dbReference>
<dbReference type="InterPro" id="IPR049557">
    <property type="entry name" value="Transketolase_CS"/>
</dbReference>
<dbReference type="EC" id="2.2.1.7" evidence="10"/>
<dbReference type="NCBIfam" id="TIGR00204">
    <property type="entry name" value="dxs"/>
    <property type="match status" value="1"/>
</dbReference>
<feature type="domain" description="Transketolase-like pyrimidine-binding" evidence="11">
    <location>
        <begin position="316"/>
        <end position="481"/>
    </location>
</feature>
<dbReference type="HAMAP" id="MF_00315">
    <property type="entry name" value="DXP_synth"/>
    <property type="match status" value="1"/>
</dbReference>
<protein>
    <recommendedName>
        <fullName evidence="10">1-deoxy-D-xylulose-5-phosphate synthase</fullName>
        <ecNumber evidence="10">2.2.1.7</ecNumber>
    </recommendedName>
    <alternativeName>
        <fullName evidence="10">1-deoxyxylulose-5-phosphate synthase</fullName>
        <shortName evidence="10">DXP synthase</shortName>
        <shortName evidence="10">DXPS</shortName>
    </alternativeName>
</protein>
<keyword evidence="8 10" id="KW-0786">Thiamine pyrophosphate</keyword>
<feature type="binding site" evidence="10">
    <location>
        <begin position="149"/>
        <end position="150"/>
    </location>
    <ligand>
        <name>thiamine diphosphate</name>
        <dbReference type="ChEBI" id="CHEBI:58937"/>
    </ligand>
</feature>
<evidence type="ECO:0000256" key="4">
    <source>
        <dbReference type="ARBA" id="ARBA00022679"/>
    </source>
</evidence>